<dbReference type="EMBL" id="PRLF01000024">
    <property type="protein sequence ID" value="RAW63767.1"/>
    <property type="molecule type" value="Genomic_DNA"/>
</dbReference>
<evidence type="ECO:0000313" key="2">
    <source>
        <dbReference type="Proteomes" id="UP000250550"/>
    </source>
</evidence>
<evidence type="ECO:0000313" key="1">
    <source>
        <dbReference type="EMBL" id="RAW63767.1"/>
    </source>
</evidence>
<dbReference type="AlphaFoldDB" id="A0A329UQQ9"/>
<protein>
    <submittedName>
        <fullName evidence="1">Uncharacterized protein</fullName>
    </submittedName>
</protein>
<sequence>MTVECLKNALALIENYFGRPLSTDERTARSQIYAAALKDIPDDVAAAALTKALTVCRYQNQLLVDWCAEIRKLQSAGQPTANDLWTQAIVAARKIERNQYYATHGGLVTATGKLTAEDFRAENRSIFGALPAAVREWAGSPAGLVDALDRSNADLLQYVKPGFVKAVDAAKDADRMPPALPGGAKAQIGG</sequence>
<name>A0A329UQQ9_9FIRM</name>
<comment type="caution">
    <text evidence="1">The sequence shown here is derived from an EMBL/GenBank/DDBJ whole genome shotgun (WGS) entry which is preliminary data.</text>
</comment>
<dbReference type="RefSeq" id="WP_112121983.1">
    <property type="nucleotide sequence ID" value="NZ_PRLF01000024.1"/>
</dbReference>
<proteinExistence type="predicted"/>
<reference evidence="1 2" key="1">
    <citation type="submission" date="2018-02" db="EMBL/GenBank/DDBJ databases">
        <title>Complete genome sequencing of Faecalibacterium prausnitzii strains isolated from the human gut.</title>
        <authorList>
            <person name="Fitzgerald B.C."/>
            <person name="Shkoporov A.N."/>
            <person name="Ross P.R."/>
            <person name="Hill C."/>
        </authorList>
    </citation>
    <scope>NUCLEOTIDE SEQUENCE [LARGE SCALE GENOMIC DNA]</scope>
    <source>
        <strain evidence="1 2">APC924/119</strain>
    </source>
</reference>
<organism evidence="1 2">
    <name type="scientific">Faecalibacterium prausnitzii</name>
    <dbReference type="NCBI Taxonomy" id="853"/>
    <lineage>
        <taxon>Bacteria</taxon>
        <taxon>Bacillati</taxon>
        <taxon>Bacillota</taxon>
        <taxon>Clostridia</taxon>
        <taxon>Eubacteriales</taxon>
        <taxon>Oscillospiraceae</taxon>
        <taxon>Faecalibacterium</taxon>
    </lineage>
</organism>
<dbReference type="Proteomes" id="UP000250550">
    <property type="component" value="Unassembled WGS sequence"/>
</dbReference>
<gene>
    <name evidence="1" type="ORF">C4N21_12650</name>
</gene>
<accession>A0A329UQQ9</accession>